<gene>
    <name evidence="1" type="ORF">BDV98DRAFT_581454</name>
</gene>
<reference evidence="1 2" key="1">
    <citation type="journal article" date="2019" name="Nat. Ecol. Evol.">
        <title>Megaphylogeny resolves global patterns of mushroom evolution.</title>
        <authorList>
            <person name="Varga T."/>
            <person name="Krizsan K."/>
            <person name="Foldi C."/>
            <person name="Dima B."/>
            <person name="Sanchez-Garcia M."/>
            <person name="Sanchez-Ramirez S."/>
            <person name="Szollosi G.J."/>
            <person name="Szarkandi J.G."/>
            <person name="Papp V."/>
            <person name="Albert L."/>
            <person name="Andreopoulos W."/>
            <person name="Angelini C."/>
            <person name="Antonin V."/>
            <person name="Barry K.W."/>
            <person name="Bougher N.L."/>
            <person name="Buchanan P."/>
            <person name="Buyck B."/>
            <person name="Bense V."/>
            <person name="Catcheside P."/>
            <person name="Chovatia M."/>
            <person name="Cooper J."/>
            <person name="Damon W."/>
            <person name="Desjardin D."/>
            <person name="Finy P."/>
            <person name="Geml J."/>
            <person name="Haridas S."/>
            <person name="Hughes K."/>
            <person name="Justo A."/>
            <person name="Karasinski D."/>
            <person name="Kautmanova I."/>
            <person name="Kiss B."/>
            <person name="Kocsube S."/>
            <person name="Kotiranta H."/>
            <person name="LaButti K.M."/>
            <person name="Lechner B.E."/>
            <person name="Liimatainen K."/>
            <person name="Lipzen A."/>
            <person name="Lukacs Z."/>
            <person name="Mihaltcheva S."/>
            <person name="Morgado L.N."/>
            <person name="Niskanen T."/>
            <person name="Noordeloos M.E."/>
            <person name="Ohm R.A."/>
            <person name="Ortiz-Santana B."/>
            <person name="Ovrebo C."/>
            <person name="Racz N."/>
            <person name="Riley R."/>
            <person name="Savchenko A."/>
            <person name="Shiryaev A."/>
            <person name="Soop K."/>
            <person name="Spirin V."/>
            <person name="Szebenyi C."/>
            <person name="Tomsovsky M."/>
            <person name="Tulloss R.E."/>
            <person name="Uehling J."/>
            <person name="Grigoriev I.V."/>
            <person name="Vagvolgyi C."/>
            <person name="Papp T."/>
            <person name="Martin F.M."/>
            <person name="Miettinen O."/>
            <person name="Hibbett D.S."/>
            <person name="Nagy L.G."/>
        </authorList>
    </citation>
    <scope>NUCLEOTIDE SEQUENCE [LARGE SCALE GENOMIC DNA]</scope>
    <source>
        <strain evidence="1 2">CBS 309.79</strain>
    </source>
</reference>
<evidence type="ECO:0000313" key="1">
    <source>
        <dbReference type="EMBL" id="TFL03512.1"/>
    </source>
</evidence>
<dbReference type="STRING" id="1884261.A0A5C3QNW0"/>
<dbReference type="AlphaFoldDB" id="A0A5C3QNW0"/>
<dbReference type="InterPro" id="IPR032675">
    <property type="entry name" value="LRR_dom_sf"/>
</dbReference>
<sequence length="498" mass="56345">MDLILPEILTNAPSHVCRKWRHVVLSSPSLWTSITVNTKASEDIENHLTSFRFLLQKALQNSKDAPLQIQIGNMSLCRPEVEVAFMELLWPHRAHWASFEIRRFSGDGISTWRKQRQLSKSQDKAMPALRSLGLSLSMMRGAEEFLALFDESPALDKLSLRGFPGEDVDAATIGSLNIRWYNIRTLALTPYQTPHVELADLLGKMENLTVLRLSMLRLYDDEALIPSQTSQNFPELEAFMLSDTKDLGEPSELLPQIYAPLLRVLSLDRTSPEILDSFITNTIECNIIKLDIHHLESDEPASFTEVLARLPKLSLQSKLEPEVFLQVIQRLGELICPELEDLAFLSEEDCEPGLHSSILDAIADFLEARWPVDVLQSSASVDHFPPSITLQPVPRRTTRAHLRLQCPGVLDRVDQSTGQSAEPALERLRAVASRRQDDIDVDVGWRSYSNIVSRSYHFTLPVARDSAEVVLDEVKCDELGNDWNDGEFYEIQMVYSSM</sequence>
<dbReference type="Gene3D" id="3.80.10.10">
    <property type="entry name" value="Ribonuclease Inhibitor"/>
    <property type="match status" value="1"/>
</dbReference>
<dbReference type="EMBL" id="ML178820">
    <property type="protein sequence ID" value="TFL03512.1"/>
    <property type="molecule type" value="Genomic_DNA"/>
</dbReference>
<keyword evidence="2" id="KW-1185">Reference proteome</keyword>
<organism evidence="1 2">
    <name type="scientific">Pterulicium gracile</name>
    <dbReference type="NCBI Taxonomy" id="1884261"/>
    <lineage>
        <taxon>Eukaryota</taxon>
        <taxon>Fungi</taxon>
        <taxon>Dikarya</taxon>
        <taxon>Basidiomycota</taxon>
        <taxon>Agaricomycotina</taxon>
        <taxon>Agaricomycetes</taxon>
        <taxon>Agaricomycetidae</taxon>
        <taxon>Agaricales</taxon>
        <taxon>Pleurotineae</taxon>
        <taxon>Pterulaceae</taxon>
        <taxon>Pterulicium</taxon>
    </lineage>
</organism>
<dbReference type="SUPFAM" id="SSF52047">
    <property type="entry name" value="RNI-like"/>
    <property type="match status" value="1"/>
</dbReference>
<dbReference type="OrthoDB" id="3071364at2759"/>
<evidence type="ECO:0000313" key="2">
    <source>
        <dbReference type="Proteomes" id="UP000305067"/>
    </source>
</evidence>
<name>A0A5C3QNW0_9AGAR</name>
<protein>
    <submittedName>
        <fullName evidence="1">Uncharacterized protein</fullName>
    </submittedName>
</protein>
<accession>A0A5C3QNW0</accession>
<proteinExistence type="predicted"/>
<dbReference type="Proteomes" id="UP000305067">
    <property type="component" value="Unassembled WGS sequence"/>
</dbReference>